<keyword evidence="1 4" id="KW-0378">Hydrolase</keyword>
<accession>A0A1M5DT27</accession>
<evidence type="ECO:0000313" key="4">
    <source>
        <dbReference type="EMBL" id="SHF69952.1"/>
    </source>
</evidence>
<dbReference type="GO" id="GO:0016787">
    <property type="term" value="F:hydrolase activity"/>
    <property type="evidence" value="ECO:0007669"/>
    <property type="project" value="UniProtKB-KW"/>
</dbReference>
<dbReference type="Pfam" id="PF20434">
    <property type="entry name" value="BD-FAE"/>
    <property type="match status" value="1"/>
</dbReference>
<feature type="domain" description="BD-FAE-like" evidence="3">
    <location>
        <begin position="49"/>
        <end position="238"/>
    </location>
</feature>
<dbReference type="AlphaFoldDB" id="A0A1M5DT27"/>
<dbReference type="PANTHER" id="PTHR48081:SF9">
    <property type="entry name" value="CARBOXYLESTERASE"/>
    <property type="match status" value="1"/>
</dbReference>
<organism evidence="4 5">
    <name type="scientific">Marinomonas polaris DSM 16579</name>
    <dbReference type="NCBI Taxonomy" id="1122206"/>
    <lineage>
        <taxon>Bacteria</taxon>
        <taxon>Pseudomonadati</taxon>
        <taxon>Pseudomonadota</taxon>
        <taxon>Gammaproteobacteria</taxon>
        <taxon>Oceanospirillales</taxon>
        <taxon>Oceanospirillaceae</taxon>
        <taxon>Marinomonas</taxon>
    </lineage>
</organism>
<evidence type="ECO:0000313" key="5">
    <source>
        <dbReference type="Proteomes" id="UP000184517"/>
    </source>
</evidence>
<dbReference type="STRING" id="1122206.SAMN02745753_02493"/>
<dbReference type="Gene3D" id="3.40.50.1820">
    <property type="entry name" value="alpha/beta hydrolase"/>
    <property type="match status" value="1"/>
</dbReference>
<sequence length="295" mass="32335">MKKVCVALSSLLLVACTKVGLGVANLPNTFSDTETTNDIAYGSEPWQKLDIYVPPHPSGQYSSGQSLPVVVFFYGGSWKDGSKDMYPFVGEAFAKKGYITVIADYSKYPQVKFPTFVEDGAKAVAWTYRHIAQYQGDPKRLFIAGHSAGAHIGAMVTADKHYLQAEGLTPSIINAFAGLSGPYDFVPYEDDYMDMFGPPENYPNMQVTTFIDGKEPPMLLLWGADDTIVGKSNMDKLIAKINLEQGAVESKIYQGVGHADMVSSLVWFLKSKAPILDDVNDFFQRHGANAVTVED</sequence>
<keyword evidence="5" id="KW-1185">Reference proteome</keyword>
<evidence type="ECO:0000256" key="1">
    <source>
        <dbReference type="ARBA" id="ARBA00022801"/>
    </source>
</evidence>
<evidence type="ECO:0000256" key="2">
    <source>
        <dbReference type="SAM" id="SignalP"/>
    </source>
</evidence>
<dbReference type="InterPro" id="IPR029058">
    <property type="entry name" value="AB_hydrolase_fold"/>
</dbReference>
<dbReference type="InterPro" id="IPR049492">
    <property type="entry name" value="BD-FAE-like_dom"/>
</dbReference>
<dbReference type="OrthoDB" id="9771666at2"/>
<evidence type="ECO:0000259" key="3">
    <source>
        <dbReference type="Pfam" id="PF20434"/>
    </source>
</evidence>
<dbReference type="PANTHER" id="PTHR48081">
    <property type="entry name" value="AB HYDROLASE SUPERFAMILY PROTEIN C4A8.06C"/>
    <property type="match status" value="1"/>
</dbReference>
<feature type="signal peptide" evidence="2">
    <location>
        <begin position="1"/>
        <end position="21"/>
    </location>
</feature>
<protein>
    <submittedName>
        <fullName evidence="4">Alpha/beta hydrolase fold</fullName>
    </submittedName>
</protein>
<dbReference type="SUPFAM" id="SSF53474">
    <property type="entry name" value="alpha/beta-Hydrolases"/>
    <property type="match status" value="1"/>
</dbReference>
<keyword evidence="2" id="KW-0732">Signal</keyword>
<feature type="chain" id="PRO_5013313702" evidence="2">
    <location>
        <begin position="22"/>
        <end position="295"/>
    </location>
</feature>
<reference evidence="5" key="1">
    <citation type="submission" date="2016-11" db="EMBL/GenBank/DDBJ databases">
        <authorList>
            <person name="Varghese N."/>
            <person name="Submissions S."/>
        </authorList>
    </citation>
    <scope>NUCLEOTIDE SEQUENCE [LARGE SCALE GENOMIC DNA]</scope>
    <source>
        <strain evidence="5">DSM 16579</strain>
    </source>
</reference>
<gene>
    <name evidence="4" type="ORF">SAMN02745753_02493</name>
</gene>
<name>A0A1M5DT27_9GAMM</name>
<dbReference type="Proteomes" id="UP000184517">
    <property type="component" value="Unassembled WGS sequence"/>
</dbReference>
<dbReference type="EMBL" id="FQVF01000010">
    <property type="protein sequence ID" value="SHF69952.1"/>
    <property type="molecule type" value="Genomic_DNA"/>
</dbReference>
<dbReference type="RefSeq" id="WP_072840018.1">
    <property type="nucleotide sequence ID" value="NZ_FQVF01000010.1"/>
</dbReference>
<dbReference type="InterPro" id="IPR050300">
    <property type="entry name" value="GDXG_lipolytic_enzyme"/>
</dbReference>
<proteinExistence type="predicted"/>
<dbReference type="PROSITE" id="PS51257">
    <property type="entry name" value="PROKAR_LIPOPROTEIN"/>
    <property type="match status" value="1"/>
</dbReference>